<dbReference type="PANTHER" id="PTHR43135">
    <property type="entry name" value="ALPHA-D-RIBOSE 1-METHYLPHOSPHONATE 5-TRIPHOSPHATE DIPHOSPHATASE"/>
    <property type="match status" value="1"/>
</dbReference>
<feature type="compositionally biased region" description="Polar residues" evidence="1">
    <location>
        <begin position="1"/>
        <end position="11"/>
    </location>
</feature>
<dbReference type="Proteomes" id="UP000566819">
    <property type="component" value="Unassembled WGS sequence"/>
</dbReference>
<reference evidence="3 4" key="1">
    <citation type="submission" date="2020-03" db="EMBL/GenBank/DDBJ databases">
        <title>Draft Genome Sequence of Cudoniella acicularis.</title>
        <authorList>
            <person name="Buettner E."/>
            <person name="Kellner H."/>
        </authorList>
    </citation>
    <scope>NUCLEOTIDE SEQUENCE [LARGE SCALE GENOMIC DNA]</scope>
    <source>
        <strain evidence="3 4">DSM 108380</strain>
    </source>
</reference>
<feature type="domain" description="Amidohydrolase-related" evidence="2">
    <location>
        <begin position="205"/>
        <end position="512"/>
    </location>
</feature>
<dbReference type="SUPFAM" id="SSF51556">
    <property type="entry name" value="Metallo-dependent hydrolases"/>
    <property type="match status" value="1"/>
</dbReference>
<evidence type="ECO:0000259" key="2">
    <source>
        <dbReference type="Pfam" id="PF01979"/>
    </source>
</evidence>
<dbReference type="Gene3D" id="3.40.50.10910">
    <property type="entry name" value="Amidohydrolase"/>
    <property type="match status" value="1"/>
</dbReference>
<dbReference type="InterPro" id="IPR006680">
    <property type="entry name" value="Amidohydro-rel"/>
</dbReference>
<dbReference type="InterPro" id="IPR011059">
    <property type="entry name" value="Metal-dep_hydrolase_composite"/>
</dbReference>
<dbReference type="AlphaFoldDB" id="A0A8H4RCY3"/>
<dbReference type="PANTHER" id="PTHR43135:SF3">
    <property type="entry name" value="ALPHA-D-RIBOSE 1-METHYLPHOSPHONATE 5-TRIPHOSPHATE DIPHOSPHATASE"/>
    <property type="match status" value="1"/>
</dbReference>
<evidence type="ECO:0000313" key="4">
    <source>
        <dbReference type="Proteomes" id="UP000566819"/>
    </source>
</evidence>
<dbReference type="OrthoDB" id="194468at2759"/>
<dbReference type="InterPro" id="IPR032466">
    <property type="entry name" value="Metal_Hydrolase"/>
</dbReference>
<feature type="compositionally biased region" description="Polar residues" evidence="1">
    <location>
        <begin position="29"/>
        <end position="39"/>
    </location>
</feature>
<dbReference type="Pfam" id="PF01979">
    <property type="entry name" value="Amidohydro_1"/>
    <property type="match status" value="1"/>
</dbReference>
<organism evidence="3 4">
    <name type="scientific">Cudoniella acicularis</name>
    <dbReference type="NCBI Taxonomy" id="354080"/>
    <lineage>
        <taxon>Eukaryota</taxon>
        <taxon>Fungi</taxon>
        <taxon>Dikarya</taxon>
        <taxon>Ascomycota</taxon>
        <taxon>Pezizomycotina</taxon>
        <taxon>Leotiomycetes</taxon>
        <taxon>Helotiales</taxon>
        <taxon>Tricladiaceae</taxon>
        <taxon>Cudoniella</taxon>
    </lineage>
</organism>
<proteinExistence type="predicted"/>
<gene>
    <name evidence="3" type="ORF">G7Y89_g11722</name>
</gene>
<name>A0A8H4RCY3_9HELO</name>
<dbReference type="SUPFAM" id="SSF51338">
    <property type="entry name" value="Composite domain of metallo-dependent hydrolases"/>
    <property type="match status" value="1"/>
</dbReference>
<evidence type="ECO:0000313" key="3">
    <source>
        <dbReference type="EMBL" id="KAF4626439.1"/>
    </source>
</evidence>
<accession>A0A8H4RCY3</accession>
<dbReference type="InterPro" id="IPR051781">
    <property type="entry name" value="Metallo-dep_Hydrolase"/>
</dbReference>
<dbReference type="Gene3D" id="1.20.58.520">
    <property type="entry name" value="Amidohydrolase"/>
    <property type="match status" value="1"/>
</dbReference>
<dbReference type="GO" id="GO:0016810">
    <property type="term" value="F:hydrolase activity, acting on carbon-nitrogen (but not peptide) bonds"/>
    <property type="evidence" value="ECO:0007669"/>
    <property type="project" value="InterPro"/>
</dbReference>
<keyword evidence="4" id="KW-1185">Reference proteome</keyword>
<evidence type="ECO:0000256" key="1">
    <source>
        <dbReference type="SAM" id="MobiDB-lite"/>
    </source>
</evidence>
<protein>
    <recommendedName>
        <fullName evidence="2">Amidohydrolase-related domain-containing protein</fullName>
    </recommendedName>
</protein>
<dbReference type="Gene3D" id="3.30.110.90">
    <property type="entry name" value="Amidohydrolase"/>
    <property type="match status" value="1"/>
</dbReference>
<sequence>MRSSKPGQANVQEGCARTAASRFSERTNSDQATAQNPSLKYQASCAKSPSIIGTRHEAGCQGIAERSPITPPAGAEDSSSGIGIIEITFNCHRQESSNENSVFGSRTGKSEFKCTGTSIQACFAEFQTRDPSHIVPSIEQRIRIIQARNFTPSSPTTTTALTNVRIFSGHDIQSPRTVFITNGLISFSPTPNPSATTIIDGQNGILLPGFIDSHVHPTSLTDLEALSSYGVTTAMSMSCLNYTLCSSLLNLPGLTTFITAGFPAMAPNTSHALLFNTPLNELITSPTQAPLFVSEVFNNGSSYLKLISEPNGLSQETQTAIVAATHARGKQAMTHAVDFLSYSKAILSKTNGLQHIVFDTALTPELIATIKAQQQHVTPTLNIAHTLFQNPQVPFGGAPPNYTAASASVLALHNAGVPILVGTDSVTNIPFIKPIPMGVTLHWEMENLVAAGMSTVEVLRAATVEAARWHGLRDRGRVEEGYRADLVLLMPGSDPIGNISETRRIARVWNGGVEFGAVASGEGLGNPKLPGGDS</sequence>
<feature type="region of interest" description="Disordered" evidence="1">
    <location>
        <begin position="1"/>
        <end position="39"/>
    </location>
</feature>
<dbReference type="EMBL" id="JAAMPI010001152">
    <property type="protein sequence ID" value="KAF4626439.1"/>
    <property type="molecule type" value="Genomic_DNA"/>
</dbReference>
<dbReference type="Gene3D" id="2.30.40.10">
    <property type="entry name" value="Urease, subunit C, domain 1"/>
    <property type="match status" value="1"/>
</dbReference>
<comment type="caution">
    <text evidence="3">The sequence shown here is derived from an EMBL/GenBank/DDBJ whole genome shotgun (WGS) entry which is preliminary data.</text>
</comment>